<dbReference type="Gramene" id="Kaladp0067s0217.1.v1.1">
    <property type="protein sequence ID" value="Kaladp0067s0217.1.v1.1"/>
    <property type="gene ID" value="Kaladp0067s0217.v1.1"/>
</dbReference>
<proteinExistence type="inferred from homology"/>
<evidence type="ECO:0000256" key="3">
    <source>
        <dbReference type="ARBA" id="ARBA00024378"/>
    </source>
</evidence>
<protein>
    <recommendedName>
        <fullName evidence="5">DUF4005 domain-containing protein</fullName>
    </recommendedName>
</protein>
<dbReference type="InterPro" id="IPR025064">
    <property type="entry name" value="DUF4005"/>
</dbReference>
<evidence type="ECO:0000259" key="5">
    <source>
        <dbReference type="Pfam" id="PF13178"/>
    </source>
</evidence>
<dbReference type="PANTHER" id="PTHR32295">
    <property type="entry name" value="IQ-DOMAIN 5-RELATED"/>
    <property type="match status" value="1"/>
</dbReference>
<dbReference type="GO" id="GO:0005516">
    <property type="term" value="F:calmodulin binding"/>
    <property type="evidence" value="ECO:0007669"/>
    <property type="project" value="UniProtKB-KW"/>
</dbReference>
<feature type="compositionally biased region" description="Polar residues" evidence="4">
    <location>
        <begin position="367"/>
        <end position="376"/>
    </location>
</feature>
<dbReference type="SMART" id="SM00015">
    <property type="entry name" value="IQ"/>
    <property type="match status" value="1"/>
</dbReference>
<feature type="compositionally biased region" description="Basic and acidic residues" evidence="4">
    <location>
        <begin position="317"/>
        <end position="329"/>
    </location>
</feature>
<keyword evidence="1" id="KW-0112">Calmodulin-binding</keyword>
<feature type="region of interest" description="Disordered" evidence="4">
    <location>
        <begin position="439"/>
        <end position="501"/>
    </location>
</feature>
<dbReference type="InterPro" id="IPR000048">
    <property type="entry name" value="IQ_motif_EF-hand-BS"/>
</dbReference>
<comment type="similarity">
    <text evidence="2">Belongs to the IQD family.</text>
</comment>
<feature type="compositionally biased region" description="Polar residues" evidence="4">
    <location>
        <begin position="484"/>
        <end position="497"/>
    </location>
</feature>
<feature type="region of interest" description="Disordered" evidence="4">
    <location>
        <begin position="278"/>
        <end position="303"/>
    </location>
</feature>
<feature type="compositionally biased region" description="Basic and acidic residues" evidence="4">
    <location>
        <begin position="35"/>
        <end position="51"/>
    </location>
</feature>
<feature type="domain" description="DUF4005" evidence="5">
    <location>
        <begin position="389"/>
        <end position="503"/>
    </location>
</feature>
<sequence>MGMKKAGLASATSSCFTAVKHAFRSSSKKQAQDNGSKENSSRRREEDGPEHRQLEKVCPACSSCTAIIFHTPSQLIFFTQKREKRRWLFSKSVPRPHCKVSVLTGHVNSASNAEQRHAVAIGIAGLTSSSSFLREHVAIVVIQTAFRGFLARKALRALKGLVKLQALVRGQNVRRQAEMTLQCMQALVRVQDQMRDQRARLSHEGARRFSMFSGGRNSLSDCKLYEDASERRLTVSRDGSGHLDDWDEPSRTLEEIDKMLQRRKMELMKREQALANAFSQQLQRSRSRRSISSGKESGMDDGAKWLDTWMAEKQLEKSSRVSTDADHNSVKAVELNSSRPRSYTSTQMARSPQRVPSPRRQARDFSLNYQSPTAPSTPKIRQLQVRSASPRYFKEEKSYSTSHTPTFGDGCRLSGHLLDEKHRNASGVATLLPNYMSATESAKAKARSQSAPRTRLPTPERERSGGSVKKRLSYQPEEQHARATATSRLGGTSQDMTSPGFRSFHDFSSGLDLKSNPSNYYTESLTEEISLCSVTDLGRWLR</sequence>
<dbReference type="PANTHER" id="PTHR32295:SF244">
    <property type="entry name" value="PROTEIN IQ-DOMAIN 14-LIKE"/>
    <property type="match status" value="1"/>
</dbReference>
<dbReference type="OMA" id="SITDEWD"/>
<organism evidence="6 7">
    <name type="scientific">Kalanchoe fedtschenkoi</name>
    <name type="common">Lavender scallops</name>
    <name type="synonym">South American air plant</name>
    <dbReference type="NCBI Taxonomy" id="63787"/>
    <lineage>
        <taxon>Eukaryota</taxon>
        <taxon>Viridiplantae</taxon>
        <taxon>Streptophyta</taxon>
        <taxon>Embryophyta</taxon>
        <taxon>Tracheophyta</taxon>
        <taxon>Spermatophyta</taxon>
        <taxon>Magnoliopsida</taxon>
        <taxon>eudicotyledons</taxon>
        <taxon>Gunneridae</taxon>
        <taxon>Pentapetalae</taxon>
        <taxon>Saxifragales</taxon>
        <taxon>Crassulaceae</taxon>
        <taxon>Kalanchoe</taxon>
    </lineage>
</organism>
<dbReference type="EnsemblPlants" id="Kaladp0067s0217.1.v1.1">
    <property type="protein sequence ID" value="Kaladp0067s0217.1.v1.1"/>
    <property type="gene ID" value="Kaladp0067s0217.v1.1"/>
</dbReference>
<evidence type="ECO:0000313" key="7">
    <source>
        <dbReference type="Proteomes" id="UP000594263"/>
    </source>
</evidence>
<dbReference type="Pfam" id="PF00612">
    <property type="entry name" value="IQ"/>
    <property type="match status" value="1"/>
</dbReference>
<feature type="region of interest" description="Disordered" evidence="4">
    <location>
        <begin position="317"/>
        <end position="388"/>
    </location>
</feature>
<evidence type="ECO:0000256" key="1">
    <source>
        <dbReference type="ARBA" id="ARBA00022860"/>
    </source>
</evidence>
<reference evidence="6" key="1">
    <citation type="submission" date="2021-01" db="UniProtKB">
        <authorList>
            <consortium name="EnsemblPlants"/>
        </authorList>
    </citation>
    <scope>IDENTIFICATION</scope>
</reference>
<keyword evidence="7" id="KW-1185">Reference proteome</keyword>
<dbReference type="Pfam" id="PF13178">
    <property type="entry name" value="DUF4005"/>
    <property type="match status" value="1"/>
</dbReference>
<feature type="compositionally biased region" description="Low complexity" evidence="4">
    <location>
        <begin position="349"/>
        <end position="359"/>
    </location>
</feature>
<dbReference type="Proteomes" id="UP000594263">
    <property type="component" value="Unplaced"/>
</dbReference>
<dbReference type="Gene3D" id="1.20.5.190">
    <property type="match status" value="1"/>
</dbReference>
<evidence type="ECO:0000313" key="6">
    <source>
        <dbReference type="EnsemblPlants" id="Kaladp0067s0217.1.v1.1"/>
    </source>
</evidence>
<feature type="compositionally biased region" description="Polar residues" evidence="4">
    <location>
        <begin position="335"/>
        <end position="348"/>
    </location>
</feature>
<evidence type="ECO:0000256" key="4">
    <source>
        <dbReference type="SAM" id="MobiDB-lite"/>
    </source>
</evidence>
<dbReference type="AlphaFoldDB" id="A0A7N0UGR8"/>
<name>A0A7N0UGR8_KALFE</name>
<evidence type="ECO:0000256" key="2">
    <source>
        <dbReference type="ARBA" id="ARBA00024341"/>
    </source>
</evidence>
<dbReference type="CDD" id="cd23767">
    <property type="entry name" value="IQCD"/>
    <property type="match status" value="1"/>
</dbReference>
<feature type="region of interest" description="Disordered" evidence="4">
    <location>
        <begin position="23"/>
        <end position="51"/>
    </location>
</feature>
<dbReference type="PROSITE" id="PS50096">
    <property type="entry name" value="IQ"/>
    <property type="match status" value="2"/>
</dbReference>
<comment type="subunit">
    <text evidence="3">Binds to multiple calmodulin (CaM) in the presence of Ca(2+) and CaM-like proteins.</text>
</comment>
<accession>A0A7N0UGR8</accession>